<keyword evidence="1" id="KW-0812">Transmembrane</keyword>
<comment type="caution">
    <text evidence="2">The sequence shown here is derived from an EMBL/GenBank/DDBJ whole genome shotgun (WGS) entry which is preliminary data.</text>
</comment>
<dbReference type="RefSeq" id="WP_060936505.1">
    <property type="nucleotide sequence ID" value="NZ_JASOZP010000001.1"/>
</dbReference>
<dbReference type="Proteomes" id="UP000070422">
    <property type="component" value="Unassembled WGS sequence"/>
</dbReference>
<feature type="transmembrane region" description="Helical" evidence="1">
    <location>
        <begin position="151"/>
        <end position="172"/>
    </location>
</feature>
<feature type="transmembrane region" description="Helical" evidence="1">
    <location>
        <begin position="206"/>
        <end position="227"/>
    </location>
</feature>
<dbReference type="STRING" id="87541.AWM71_02140"/>
<dbReference type="PATRIC" id="fig|87541.4.peg.428"/>
<dbReference type="EMBL" id="LSCQ01000020">
    <property type="protein sequence ID" value="KXB37708.1"/>
    <property type="molecule type" value="Genomic_DNA"/>
</dbReference>
<dbReference type="AlphaFoldDB" id="A0A133Y3C3"/>
<dbReference type="PANTHER" id="PTHR36434:SF1">
    <property type="entry name" value="MEMBRANE PROTEASE YUGP-RELATED"/>
    <property type="match status" value="1"/>
</dbReference>
<dbReference type="Pfam" id="PF04298">
    <property type="entry name" value="Zn_peptidase_2"/>
    <property type="match status" value="1"/>
</dbReference>
<keyword evidence="1" id="KW-1133">Transmembrane helix</keyword>
<keyword evidence="1" id="KW-0472">Membrane</keyword>
<evidence type="ECO:0000313" key="2">
    <source>
        <dbReference type="EMBL" id="KXB37708.1"/>
    </source>
</evidence>
<dbReference type="InterPro" id="IPR007395">
    <property type="entry name" value="Zn_peptidase_2"/>
</dbReference>
<gene>
    <name evidence="2" type="ORF">HMPREF3187_00424</name>
</gene>
<feature type="transmembrane region" description="Helical" evidence="1">
    <location>
        <begin position="124"/>
        <end position="145"/>
    </location>
</feature>
<accession>A0A133Y3C3</accession>
<dbReference type="OrthoDB" id="9784298at2"/>
<protein>
    <submittedName>
        <fullName evidence="2">Putative neutral zinc metallopeptidase</fullName>
    </submittedName>
</protein>
<evidence type="ECO:0000256" key="1">
    <source>
        <dbReference type="SAM" id="Phobius"/>
    </source>
</evidence>
<name>A0A133Y3C3_9LACT</name>
<organism evidence="2 3">
    <name type="scientific">Aerococcus christensenii</name>
    <dbReference type="NCBI Taxonomy" id="87541"/>
    <lineage>
        <taxon>Bacteria</taxon>
        <taxon>Bacillati</taxon>
        <taxon>Bacillota</taxon>
        <taxon>Bacilli</taxon>
        <taxon>Lactobacillales</taxon>
        <taxon>Aerococcaceae</taxon>
        <taxon>Aerococcus</taxon>
    </lineage>
</organism>
<evidence type="ECO:0000313" key="3">
    <source>
        <dbReference type="Proteomes" id="UP000070422"/>
    </source>
</evidence>
<reference evidence="2 3" key="1">
    <citation type="submission" date="2016-01" db="EMBL/GenBank/DDBJ databases">
        <authorList>
            <person name="Oliw E.H."/>
        </authorList>
    </citation>
    <scope>NUCLEOTIDE SEQUENCE [LARGE SCALE GENOMIC DNA]</scope>
    <source>
        <strain evidence="2 3">KA00635</strain>
    </source>
</reference>
<sequence>MIGFSLFFDPTMILLVIGGLIASLASWNVNQTFDKYSRYDNRLGLTGTEVAERMLASYGIRNVKVTRVSGKLTDYYDPVHKELRLSDRVADAQSISAIGVAAHECGHALQDANDYAFMRIREHLVPIVNIGSNMSMPILLFGLLLGMNATLIHIGIFLFSFALIFQLVTLPVEFNASYRAIQALENLNLLETQELPYAKKTLQAAALTYVAGTLASLISLLRIIIIFTGNDRD</sequence>
<dbReference type="PANTHER" id="PTHR36434">
    <property type="entry name" value="MEMBRANE PROTEASE YUGP-RELATED"/>
    <property type="match status" value="1"/>
</dbReference>
<proteinExistence type="predicted"/>
<feature type="transmembrane region" description="Helical" evidence="1">
    <location>
        <begin position="12"/>
        <end position="29"/>
    </location>
</feature>